<dbReference type="Gene3D" id="1.10.510.10">
    <property type="entry name" value="Transferase(Phosphotransferase) domain 1"/>
    <property type="match status" value="1"/>
</dbReference>
<dbReference type="EMBL" id="JACHJR010000001">
    <property type="protein sequence ID" value="MBB4949752.1"/>
    <property type="molecule type" value="Genomic_DNA"/>
</dbReference>
<dbReference type="AlphaFoldDB" id="A0A7W7WJD8"/>
<name>A0A7W7WJD8_9ACTN</name>
<dbReference type="RefSeq" id="WP_184920334.1">
    <property type="nucleotide sequence ID" value="NZ_JACHJR010000001.1"/>
</dbReference>
<sequence>MTPRQDRLAAHHRVAGHLARLSDHRLAALLDAAAPLGSGIGGVTSLLEIEGAQVFVKRVPLTALEQRPEHLRSTANLFDLPSHYQYGVGSAGFGAWRELAVHELTTGWVLDGAQQSFPLLHHARVLPAEPPPAEGLVGFLGGLDGAVAYWGGSAAIGERLRAILAADAAVVLFLEYVPHTLGSWLAEQDTGAVPWVAGQLADTTAFLRDRGLVHFDAHFRNVLTDGHRLYFTDFGLALGESFELTRTEREFLDRHRGYDAAYTVAHLLTQYLPAGLAADWADGRRPAGTAPELAALLDRHAGTAVRMRGFLDRLRTDKSTPYPLD</sequence>
<evidence type="ECO:0000313" key="2">
    <source>
        <dbReference type="EMBL" id="MBB4949752.1"/>
    </source>
</evidence>
<reference evidence="2 3" key="1">
    <citation type="submission" date="2020-08" db="EMBL/GenBank/DDBJ databases">
        <title>Sequencing the genomes of 1000 actinobacteria strains.</title>
        <authorList>
            <person name="Klenk H.-P."/>
        </authorList>
    </citation>
    <scope>NUCLEOTIDE SEQUENCE [LARGE SCALE GENOMIC DNA]</scope>
    <source>
        <strain evidence="2 3">DSM 44786</strain>
    </source>
</reference>
<proteinExistence type="predicted"/>
<evidence type="ECO:0000259" key="1">
    <source>
        <dbReference type="PROSITE" id="PS50011"/>
    </source>
</evidence>
<comment type="caution">
    <text evidence="2">The sequence shown here is derived from an EMBL/GenBank/DDBJ whole genome shotgun (WGS) entry which is preliminary data.</text>
</comment>
<keyword evidence="3" id="KW-1185">Reference proteome</keyword>
<accession>A0A7W7WJD8</accession>
<dbReference type="GO" id="GO:0005524">
    <property type="term" value="F:ATP binding"/>
    <property type="evidence" value="ECO:0007669"/>
    <property type="project" value="InterPro"/>
</dbReference>
<dbReference type="Proteomes" id="UP000573327">
    <property type="component" value="Unassembled WGS sequence"/>
</dbReference>
<dbReference type="InterPro" id="IPR000719">
    <property type="entry name" value="Prot_kinase_dom"/>
</dbReference>
<evidence type="ECO:0000313" key="3">
    <source>
        <dbReference type="Proteomes" id="UP000573327"/>
    </source>
</evidence>
<dbReference type="PROSITE" id="PS50011">
    <property type="entry name" value="PROTEIN_KINASE_DOM"/>
    <property type="match status" value="1"/>
</dbReference>
<gene>
    <name evidence="2" type="ORF">F4556_005287</name>
</gene>
<organism evidence="2 3">
    <name type="scientific">Kitasatospora gansuensis</name>
    <dbReference type="NCBI Taxonomy" id="258050"/>
    <lineage>
        <taxon>Bacteria</taxon>
        <taxon>Bacillati</taxon>
        <taxon>Actinomycetota</taxon>
        <taxon>Actinomycetes</taxon>
        <taxon>Kitasatosporales</taxon>
        <taxon>Streptomycetaceae</taxon>
        <taxon>Kitasatospora</taxon>
    </lineage>
</organism>
<dbReference type="SUPFAM" id="SSF56112">
    <property type="entry name" value="Protein kinase-like (PK-like)"/>
    <property type="match status" value="2"/>
</dbReference>
<dbReference type="GO" id="GO:0004672">
    <property type="term" value="F:protein kinase activity"/>
    <property type="evidence" value="ECO:0007669"/>
    <property type="project" value="InterPro"/>
</dbReference>
<feature type="domain" description="Protein kinase" evidence="1">
    <location>
        <begin position="30"/>
        <end position="325"/>
    </location>
</feature>
<dbReference type="InterPro" id="IPR011009">
    <property type="entry name" value="Kinase-like_dom_sf"/>
</dbReference>
<protein>
    <recommendedName>
        <fullName evidence="1">Protein kinase domain-containing protein</fullName>
    </recommendedName>
</protein>